<accession>A0A410DY26</accession>
<reference evidence="1 2" key="1">
    <citation type="submission" date="2018-01" db="EMBL/GenBank/DDBJ databases">
        <title>Genome Sequencing and Assembly of Anaerobacter polyendosporus strain CT4.</title>
        <authorList>
            <person name="Tachaapaikoon C."/>
            <person name="Sutheeworapong S."/>
            <person name="Jenjaroenpun P."/>
            <person name="Wongsurawat T."/>
            <person name="Nookeaw I."/>
            <person name="Cheawchanlertfa P."/>
            <person name="Kosugi A."/>
            <person name="Cheevadhanarak S."/>
            <person name="Ratanakhanokchai K."/>
        </authorList>
    </citation>
    <scope>NUCLEOTIDE SEQUENCE [LARGE SCALE GENOMIC DNA]</scope>
    <source>
        <strain evidence="1 2">CT4</strain>
    </source>
</reference>
<dbReference type="GO" id="GO:0016740">
    <property type="term" value="F:transferase activity"/>
    <property type="evidence" value="ECO:0007669"/>
    <property type="project" value="UniProtKB-KW"/>
</dbReference>
<sequence length="76" mass="8722">MTKVSKIEKIEKTKNSVHPDVGCTYCVFQDSGEKYLQIDTYKIGDIGMAEQSTQKIQFDKEFAVKLIEILKSEFNL</sequence>
<organism evidence="1 2">
    <name type="scientific">Clostridium manihotivorum</name>
    <dbReference type="NCBI Taxonomy" id="2320868"/>
    <lineage>
        <taxon>Bacteria</taxon>
        <taxon>Bacillati</taxon>
        <taxon>Bacillota</taxon>
        <taxon>Clostridia</taxon>
        <taxon>Eubacteriales</taxon>
        <taxon>Clostridiaceae</taxon>
        <taxon>Clostridium</taxon>
    </lineage>
</organism>
<dbReference type="EMBL" id="CP025746">
    <property type="protein sequence ID" value="QAA34086.1"/>
    <property type="molecule type" value="Genomic_DNA"/>
</dbReference>
<keyword evidence="2" id="KW-1185">Reference proteome</keyword>
<dbReference type="Proteomes" id="UP000286268">
    <property type="component" value="Chromosome"/>
</dbReference>
<keyword evidence="1" id="KW-0808">Transferase</keyword>
<evidence type="ECO:0000313" key="1">
    <source>
        <dbReference type="EMBL" id="QAA34086.1"/>
    </source>
</evidence>
<dbReference type="KEGG" id="cmah:C1I91_22020"/>
<dbReference type="AlphaFoldDB" id="A0A410DY26"/>
<evidence type="ECO:0000313" key="2">
    <source>
        <dbReference type="Proteomes" id="UP000286268"/>
    </source>
</evidence>
<proteinExistence type="predicted"/>
<name>A0A410DY26_9CLOT</name>
<protein>
    <submittedName>
        <fullName evidence="1">Methionyl-tRNA formyltransferase</fullName>
    </submittedName>
</protein>
<gene>
    <name evidence="1" type="ORF">C1I91_22020</name>
</gene>
<dbReference type="OrthoDB" id="1825511at2"/>
<dbReference type="RefSeq" id="WP_128214809.1">
    <property type="nucleotide sequence ID" value="NZ_CP025746.1"/>
</dbReference>